<dbReference type="RefSeq" id="WP_386739347.1">
    <property type="nucleotide sequence ID" value="NZ_JBHSMG010000001.1"/>
</dbReference>
<feature type="transmembrane region" description="Helical" evidence="1">
    <location>
        <begin position="210"/>
        <end position="226"/>
    </location>
</feature>
<reference evidence="4" key="1">
    <citation type="journal article" date="2019" name="Int. J. Syst. Evol. Microbiol.">
        <title>The Global Catalogue of Microorganisms (GCM) 10K type strain sequencing project: providing services to taxonomists for standard genome sequencing and annotation.</title>
        <authorList>
            <consortium name="The Broad Institute Genomics Platform"/>
            <consortium name="The Broad Institute Genome Sequencing Center for Infectious Disease"/>
            <person name="Wu L."/>
            <person name="Ma J."/>
        </authorList>
    </citation>
    <scope>NUCLEOTIDE SEQUENCE [LARGE SCALE GENOMIC DNA]</scope>
    <source>
        <strain evidence="4">CGMCC 4.6997</strain>
    </source>
</reference>
<dbReference type="PANTHER" id="PTHR23028">
    <property type="entry name" value="ACETYLTRANSFERASE"/>
    <property type="match status" value="1"/>
</dbReference>
<dbReference type="InterPro" id="IPR002656">
    <property type="entry name" value="Acyl_transf_3_dom"/>
</dbReference>
<feature type="domain" description="Acyltransferase 3" evidence="2">
    <location>
        <begin position="33"/>
        <end position="379"/>
    </location>
</feature>
<gene>
    <name evidence="3" type="ORF">ACFPJ4_05795</name>
</gene>
<dbReference type="Pfam" id="PF01757">
    <property type="entry name" value="Acyl_transf_3"/>
    <property type="match status" value="1"/>
</dbReference>
<keyword evidence="3" id="KW-0012">Acyltransferase</keyword>
<feature type="transmembrane region" description="Helical" evidence="1">
    <location>
        <begin position="123"/>
        <end position="141"/>
    </location>
</feature>
<keyword evidence="1" id="KW-0472">Membrane</keyword>
<dbReference type="InterPro" id="IPR050879">
    <property type="entry name" value="Acyltransferase_3"/>
</dbReference>
<dbReference type="PANTHER" id="PTHR23028:SF53">
    <property type="entry name" value="ACYL_TRANSF_3 DOMAIN-CONTAINING PROTEIN"/>
    <property type="match status" value="1"/>
</dbReference>
<keyword evidence="4" id="KW-1185">Reference proteome</keyword>
<keyword evidence="1" id="KW-1133">Transmembrane helix</keyword>
<feature type="transmembrane region" description="Helical" evidence="1">
    <location>
        <begin position="187"/>
        <end position="205"/>
    </location>
</feature>
<protein>
    <submittedName>
        <fullName evidence="3">Acyltransferase family protein</fullName>
        <ecNumber evidence="3">2.3.-.-</ecNumber>
    </submittedName>
</protein>
<sequence>MTQLAERQDRIAVSSELTVSPTTSPTSPSPRLTSLDGLRGVAALAVVLHHLYLIATPVLIQQDGSGIGSPDWWLSDTPLKLATAGAEAVLVFFVLSGLVVALPAIQQKGFSWAGFLGGRMIRLYLPVWASLALGTALLWLVPRDPSTVTDGSWLADSNARSTTVGSLLHQAGLTQASYEVNNVLWSLRWELAFSVLLPLFVAIAVLVRRLWWLAAAVAVVLGAVGTQTDTPALQYLPVFFLGTLLAVRLEVIREWTRRRMRRPRARLWSVGIVAGSLLMLVSGWLIRPLLPSGTLGNDLVTDGEVIGALGLVVAAIGAPFLRRRLESRGCQWLGRISFSLYLVHVPILATLAFALGDRRWWLIAVIGIPLSLLGGWLFHRAIERPSHRLAQWTAGRIATRIGHVRNLPRRVEPLEA</sequence>
<feature type="transmembrane region" description="Helical" evidence="1">
    <location>
        <begin position="81"/>
        <end position="102"/>
    </location>
</feature>
<dbReference type="Proteomes" id="UP001596039">
    <property type="component" value="Unassembled WGS sequence"/>
</dbReference>
<feature type="transmembrane region" description="Helical" evidence="1">
    <location>
        <begin position="41"/>
        <end position="61"/>
    </location>
</feature>
<accession>A0ABW0NRB2</accession>
<feature type="transmembrane region" description="Helical" evidence="1">
    <location>
        <begin position="232"/>
        <end position="253"/>
    </location>
</feature>
<proteinExistence type="predicted"/>
<evidence type="ECO:0000313" key="4">
    <source>
        <dbReference type="Proteomes" id="UP001596039"/>
    </source>
</evidence>
<dbReference type="EC" id="2.3.-.-" evidence="3"/>
<evidence type="ECO:0000256" key="1">
    <source>
        <dbReference type="SAM" id="Phobius"/>
    </source>
</evidence>
<feature type="transmembrane region" description="Helical" evidence="1">
    <location>
        <begin position="360"/>
        <end position="378"/>
    </location>
</feature>
<feature type="transmembrane region" description="Helical" evidence="1">
    <location>
        <begin position="305"/>
        <end position="321"/>
    </location>
</feature>
<keyword evidence="3" id="KW-0808">Transferase</keyword>
<feature type="transmembrane region" description="Helical" evidence="1">
    <location>
        <begin position="333"/>
        <end position="354"/>
    </location>
</feature>
<dbReference type="GO" id="GO:0016746">
    <property type="term" value="F:acyltransferase activity"/>
    <property type="evidence" value="ECO:0007669"/>
    <property type="project" value="UniProtKB-KW"/>
</dbReference>
<organism evidence="3 4">
    <name type="scientific">Lysinimonas soli</name>
    <dbReference type="NCBI Taxonomy" id="1074233"/>
    <lineage>
        <taxon>Bacteria</taxon>
        <taxon>Bacillati</taxon>
        <taxon>Actinomycetota</taxon>
        <taxon>Actinomycetes</taxon>
        <taxon>Micrococcales</taxon>
        <taxon>Microbacteriaceae</taxon>
        <taxon>Lysinimonas</taxon>
    </lineage>
</organism>
<feature type="transmembrane region" description="Helical" evidence="1">
    <location>
        <begin position="265"/>
        <end position="285"/>
    </location>
</feature>
<evidence type="ECO:0000259" key="2">
    <source>
        <dbReference type="Pfam" id="PF01757"/>
    </source>
</evidence>
<comment type="caution">
    <text evidence="3">The sequence shown here is derived from an EMBL/GenBank/DDBJ whole genome shotgun (WGS) entry which is preliminary data.</text>
</comment>
<name>A0ABW0NRB2_9MICO</name>
<evidence type="ECO:0000313" key="3">
    <source>
        <dbReference type="EMBL" id="MFC5501752.1"/>
    </source>
</evidence>
<dbReference type="EMBL" id="JBHSMG010000001">
    <property type="protein sequence ID" value="MFC5501752.1"/>
    <property type="molecule type" value="Genomic_DNA"/>
</dbReference>
<keyword evidence="1" id="KW-0812">Transmembrane</keyword>